<dbReference type="InterPro" id="IPR052893">
    <property type="entry name" value="TCS_response_regulator"/>
</dbReference>
<dbReference type="PANTHER" id="PTHR44520">
    <property type="entry name" value="RESPONSE REGULATOR RCP1-RELATED"/>
    <property type="match status" value="1"/>
</dbReference>
<dbReference type="CDD" id="cd17557">
    <property type="entry name" value="REC_Rcp-like"/>
    <property type="match status" value="1"/>
</dbReference>
<name>A0A832H4W1_9CYAN</name>
<dbReference type="EMBL" id="DSRD01000897">
    <property type="protein sequence ID" value="HGW95471.1"/>
    <property type="molecule type" value="Genomic_DNA"/>
</dbReference>
<gene>
    <name evidence="3" type="ORF">ENR47_14510</name>
</gene>
<keyword evidence="1" id="KW-0597">Phosphoprotein</keyword>
<dbReference type="PANTHER" id="PTHR44520:SF2">
    <property type="entry name" value="RESPONSE REGULATOR RCP1"/>
    <property type="match status" value="1"/>
</dbReference>
<feature type="modified residue" description="4-aspartylphosphate" evidence="1">
    <location>
        <position position="67"/>
    </location>
</feature>
<protein>
    <submittedName>
        <fullName evidence="3">Response regulator</fullName>
    </submittedName>
</protein>
<accession>A0A832H4W1</accession>
<dbReference type="InterPro" id="IPR011006">
    <property type="entry name" value="CheY-like_superfamily"/>
</dbReference>
<dbReference type="GO" id="GO:0000160">
    <property type="term" value="P:phosphorelay signal transduction system"/>
    <property type="evidence" value="ECO:0007669"/>
    <property type="project" value="InterPro"/>
</dbReference>
<evidence type="ECO:0000259" key="2">
    <source>
        <dbReference type="PROSITE" id="PS50110"/>
    </source>
</evidence>
<dbReference type="InterPro" id="IPR001789">
    <property type="entry name" value="Sig_transdc_resp-reg_receiver"/>
</dbReference>
<dbReference type="PROSITE" id="PS50110">
    <property type="entry name" value="RESPONSE_REGULATORY"/>
    <property type="match status" value="1"/>
</dbReference>
<dbReference type="SUPFAM" id="SSF52172">
    <property type="entry name" value="CheY-like"/>
    <property type="match status" value="1"/>
</dbReference>
<evidence type="ECO:0000313" key="3">
    <source>
        <dbReference type="EMBL" id="HGW95471.1"/>
    </source>
</evidence>
<dbReference type="AlphaFoldDB" id="A0A832H4W1"/>
<feature type="domain" description="Response regulatory" evidence="2">
    <location>
        <begin position="7"/>
        <end position="134"/>
    </location>
</feature>
<organism evidence="3">
    <name type="scientific">Oscillatoriales cyanobacterium SpSt-402</name>
    <dbReference type="NCBI Taxonomy" id="2282168"/>
    <lineage>
        <taxon>Bacteria</taxon>
        <taxon>Bacillati</taxon>
        <taxon>Cyanobacteriota</taxon>
        <taxon>Cyanophyceae</taxon>
        <taxon>Oscillatoriophycideae</taxon>
        <taxon>Oscillatoriales</taxon>
    </lineage>
</organism>
<reference evidence="3" key="1">
    <citation type="journal article" date="2020" name="mSystems">
        <title>Genome- and Community-Level Interaction Insights into Carbon Utilization and Element Cycling Functions of Hydrothermarchaeota in Hydrothermal Sediment.</title>
        <authorList>
            <person name="Zhou Z."/>
            <person name="Liu Y."/>
            <person name="Xu W."/>
            <person name="Pan J."/>
            <person name="Luo Z.H."/>
            <person name="Li M."/>
        </authorList>
    </citation>
    <scope>NUCLEOTIDE SEQUENCE [LARGE SCALE GENOMIC DNA]</scope>
    <source>
        <strain evidence="3">SpSt-402</strain>
    </source>
</reference>
<evidence type="ECO:0000256" key="1">
    <source>
        <dbReference type="PROSITE-ProRule" id="PRU00169"/>
    </source>
</evidence>
<dbReference type="Pfam" id="PF00072">
    <property type="entry name" value="Response_reg"/>
    <property type="match status" value="1"/>
</dbReference>
<dbReference type="Gene3D" id="3.40.50.2300">
    <property type="match status" value="1"/>
</dbReference>
<sequence length="155" mass="17768">MDDKLINILLVEDDEVDIMNVRRAFKKNNITNPLYVVNNGIEALEALRGQNRDMQAIPSSRRIILLDLNMPRMGGLEFLQELRGDPMLRATPVIVLTTSNQDRDRIEAYNLNVAGYILKPVTFINFAEVMATLNKYWALCELPLQLNESTRPYSE</sequence>
<dbReference type="SMART" id="SM00448">
    <property type="entry name" value="REC"/>
    <property type="match status" value="1"/>
</dbReference>
<comment type="caution">
    <text evidence="3">The sequence shown here is derived from an EMBL/GenBank/DDBJ whole genome shotgun (WGS) entry which is preliminary data.</text>
</comment>
<proteinExistence type="predicted"/>